<reference evidence="2" key="1">
    <citation type="submission" date="2018-01" db="EMBL/GenBank/DDBJ databases">
        <title>An insight into the sialome of Amazonian anophelines.</title>
        <authorList>
            <person name="Ribeiro J.M."/>
            <person name="Scarpassa V."/>
            <person name="Calvo E."/>
        </authorList>
    </citation>
    <scope>NUCLEOTIDE SEQUENCE</scope>
</reference>
<evidence type="ECO:0000256" key="1">
    <source>
        <dbReference type="SAM" id="MobiDB-lite"/>
    </source>
</evidence>
<accession>A0A2M4DMK0</accession>
<feature type="compositionally biased region" description="Low complexity" evidence="1">
    <location>
        <begin position="26"/>
        <end position="35"/>
    </location>
</feature>
<feature type="region of interest" description="Disordered" evidence="1">
    <location>
        <begin position="26"/>
        <end position="68"/>
    </location>
</feature>
<dbReference type="AlphaFoldDB" id="A0A2M4DMK0"/>
<name>A0A2M4DMK0_ANODA</name>
<sequence>MPPRRCSSFSTFAVGLSPSFFLRFASGSSQSSSSPPSTPDRRSSSPTVPMGRFGFGGSSRCSSSSGCC</sequence>
<protein>
    <submittedName>
        <fullName evidence="2">Putative secreted protein</fullName>
    </submittedName>
</protein>
<feature type="compositionally biased region" description="Low complexity" evidence="1">
    <location>
        <begin position="44"/>
        <end position="68"/>
    </location>
</feature>
<organism evidence="2">
    <name type="scientific">Anopheles darlingi</name>
    <name type="common">Mosquito</name>
    <dbReference type="NCBI Taxonomy" id="43151"/>
    <lineage>
        <taxon>Eukaryota</taxon>
        <taxon>Metazoa</taxon>
        <taxon>Ecdysozoa</taxon>
        <taxon>Arthropoda</taxon>
        <taxon>Hexapoda</taxon>
        <taxon>Insecta</taxon>
        <taxon>Pterygota</taxon>
        <taxon>Neoptera</taxon>
        <taxon>Endopterygota</taxon>
        <taxon>Diptera</taxon>
        <taxon>Nematocera</taxon>
        <taxon>Culicoidea</taxon>
        <taxon>Culicidae</taxon>
        <taxon>Anophelinae</taxon>
        <taxon>Anopheles</taxon>
    </lineage>
</organism>
<dbReference type="EMBL" id="GGFL01014577">
    <property type="protein sequence ID" value="MBW78755.1"/>
    <property type="molecule type" value="Transcribed_RNA"/>
</dbReference>
<evidence type="ECO:0000313" key="2">
    <source>
        <dbReference type="EMBL" id="MBW78755.1"/>
    </source>
</evidence>
<proteinExistence type="predicted"/>